<dbReference type="EC" id="5.2.1.8" evidence="1"/>
<keyword evidence="2" id="KW-1185">Reference proteome</keyword>
<organism evidence="1 2">
    <name type="scientific">Pseudotamlana agarivorans</name>
    <dbReference type="NCBI Taxonomy" id="481183"/>
    <lineage>
        <taxon>Bacteria</taxon>
        <taxon>Pseudomonadati</taxon>
        <taxon>Bacteroidota</taxon>
        <taxon>Flavobacteriia</taxon>
        <taxon>Flavobacteriales</taxon>
        <taxon>Flavobacteriaceae</taxon>
        <taxon>Pseudotamlana</taxon>
    </lineage>
</organism>
<accession>A0ACC5U750</accession>
<dbReference type="EMBL" id="JAHKPD010000011">
    <property type="protein sequence ID" value="MBU2950143.1"/>
    <property type="molecule type" value="Genomic_DNA"/>
</dbReference>
<dbReference type="Proteomes" id="UP001647509">
    <property type="component" value="Unassembled WGS sequence"/>
</dbReference>
<sequence>MKQFLFICALVLFSACEKDETPYDYSTENEVEIQTYLSENNLVSKKSGSGLHYILHEQGKGAVPLDTDRVMVAYKGYYTDGTVFEENKEGISISLNHLIKGWQEGLSFMREGAKATLIIPAHLAYGDNNQGGIPAGSVLIFDIELIYVNYTTQNDLEIQEYLDENNLTAVKAYSGLYYSIDKQGSGAQPADSDKVTVTYKGYYSDDKTFDESSKAVPFYLDNVIKGFAESLTYLNEGGSGTFYIPAHLAYGNQGYGNIPGGAVLIFDIELISVN</sequence>
<proteinExistence type="predicted"/>
<comment type="caution">
    <text evidence="1">The sequence shown here is derived from an EMBL/GenBank/DDBJ whole genome shotgun (WGS) entry which is preliminary data.</text>
</comment>
<evidence type="ECO:0000313" key="1">
    <source>
        <dbReference type="EMBL" id="MBU2950143.1"/>
    </source>
</evidence>
<gene>
    <name evidence="1" type="ORF">KO493_05465</name>
</gene>
<reference evidence="1" key="1">
    <citation type="submission" date="2021-05" db="EMBL/GenBank/DDBJ databases">
        <title>Draft genomes of bacteria isolated from model marine particles.</title>
        <authorList>
            <person name="Datta M.S."/>
            <person name="Schwartzman J.A."/>
            <person name="Enke T.N."/>
            <person name="Saavedra J."/>
            <person name="Cermak N."/>
            <person name="Cordero O.X."/>
        </authorList>
    </citation>
    <scope>NUCLEOTIDE SEQUENCE</scope>
    <source>
        <strain evidence="1">I2M19</strain>
    </source>
</reference>
<name>A0ACC5U750_9FLAO</name>
<evidence type="ECO:0000313" key="2">
    <source>
        <dbReference type="Proteomes" id="UP001647509"/>
    </source>
</evidence>
<keyword evidence="1" id="KW-0413">Isomerase</keyword>
<protein>
    <submittedName>
        <fullName evidence="1">FKBP-type peptidyl-prolyl cis-trans isomerase</fullName>
        <ecNumber evidence="1">5.2.1.8</ecNumber>
    </submittedName>
</protein>